<feature type="region of interest" description="Disordered" evidence="3">
    <location>
        <begin position="120"/>
        <end position="208"/>
    </location>
</feature>
<dbReference type="GeneID" id="112279494"/>
<reference evidence="4 6" key="1">
    <citation type="journal article" date="2008" name="Science">
        <title>The Physcomitrella genome reveals evolutionary insights into the conquest of land by plants.</title>
        <authorList>
            <person name="Rensing S."/>
            <person name="Lang D."/>
            <person name="Zimmer A."/>
            <person name="Terry A."/>
            <person name="Salamov A."/>
            <person name="Shapiro H."/>
            <person name="Nishiyama T."/>
            <person name="Perroud P.-F."/>
            <person name="Lindquist E."/>
            <person name="Kamisugi Y."/>
            <person name="Tanahashi T."/>
            <person name="Sakakibara K."/>
            <person name="Fujita T."/>
            <person name="Oishi K."/>
            <person name="Shin-I T."/>
            <person name="Kuroki Y."/>
            <person name="Toyoda A."/>
            <person name="Suzuki Y."/>
            <person name="Hashimoto A."/>
            <person name="Yamaguchi K."/>
            <person name="Sugano A."/>
            <person name="Kohara Y."/>
            <person name="Fujiyama A."/>
            <person name="Anterola A."/>
            <person name="Aoki S."/>
            <person name="Ashton N."/>
            <person name="Barbazuk W.B."/>
            <person name="Barker E."/>
            <person name="Bennetzen J."/>
            <person name="Bezanilla M."/>
            <person name="Blankenship R."/>
            <person name="Cho S.H."/>
            <person name="Dutcher S."/>
            <person name="Estelle M."/>
            <person name="Fawcett J.A."/>
            <person name="Gundlach H."/>
            <person name="Hanada K."/>
            <person name="Heyl A."/>
            <person name="Hicks K.A."/>
            <person name="Hugh J."/>
            <person name="Lohr M."/>
            <person name="Mayer K."/>
            <person name="Melkozernov A."/>
            <person name="Murata T."/>
            <person name="Nelson D."/>
            <person name="Pils B."/>
            <person name="Prigge M."/>
            <person name="Reiss B."/>
            <person name="Renner T."/>
            <person name="Rombauts S."/>
            <person name="Rushton P."/>
            <person name="Sanderfoot A."/>
            <person name="Schween G."/>
            <person name="Shiu S.-H."/>
            <person name="Stueber K."/>
            <person name="Theodoulou F.L."/>
            <person name="Tu H."/>
            <person name="Van de Peer Y."/>
            <person name="Verrier P.J."/>
            <person name="Waters E."/>
            <person name="Wood A."/>
            <person name="Yang L."/>
            <person name="Cove D."/>
            <person name="Cuming A."/>
            <person name="Hasebe M."/>
            <person name="Lucas S."/>
            <person name="Mishler D.B."/>
            <person name="Reski R."/>
            <person name="Grigoriev I."/>
            <person name="Quatrano R.S."/>
            <person name="Boore J.L."/>
        </authorList>
    </citation>
    <scope>NUCLEOTIDE SEQUENCE [LARGE SCALE GENOMIC DNA]</scope>
    <source>
        <strain evidence="5 6">cv. Gransden 2004</strain>
    </source>
</reference>
<dbReference type="GO" id="GO:0005634">
    <property type="term" value="C:nucleus"/>
    <property type="evidence" value="ECO:0000318"/>
    <property type="project" value="GO_Central"/>
</dbReference>
<dbReference type="PANTHER" id="PTHR21250">
    <property type="entry name" value="PRE-RRNA-PROCESSING PROTEIN TSR2 HOMOLOG"/>
    <property type="match status" value="1"/>
</dbReference>
<comment type="similarity">
    <text evidence="1">Belongs to the TSR2 family.</text>
</comment>
<dbReference type="FunCoup" id="A0A2K1KWR7">
    <property type="interactions" value="2482"/>
</dbReference>
<proteinExistence type="inferred from homology"/>
<keyword evidence="2" id="KW-0698">rRNA processing</keyword>
<evidence type="ECO:0000313" key="5">
    <source>
        <dbReference type="EnsemblPlants" id="Pp3c3_31460V3.1"/>
    </source>
</evidence>
<feature type="compositionally biased region" description="Basic residues" evidence="3">
    <location>
        <begin position="199"/>
        <end position="208"/>
    </location>
</feature>
<dbReference type="RefSeq" id="XP_024369753.1">
    <property type="nucleotide sequence ID" value="XM_024513985.2"/>
</dbReference>
<evidence type="ECO:0000256" key="3">
    <source>
        <dbReference type="SAM" id="MobiDB-lite"/>
    </source>
</evidence>
<dbReference type="Gramene" id="Pp3c3_31460V3.1">
    <property type="protein sequence ID" value="Pp3c3_31460V3.1"/>
    <property type="gene ID" value="Pp3c3_31460"/>
</dbReference>
<accession>A0A2K1KWR7</accession>
<evidence type="ECO:0000256" key="2">
    <source>
        <dbReference type="ARBA" id="ARBA00022552"/>
    </source>
</evidence>
<dbReference type="OMA" id="LAKDEWF"/>
<reference evidence="5" key="3">
    <citation type="submission" date="2020-12" db="UniProtKB">
        <authorList>
            <consortium name="EnsemblPlants"/>
        </authorList>
    </citation>
    <scope>IDENTIFICATION</scope>
</reference>
<dbReference type="Pfam" id="PF10273">
    <property type="entry name" value="WGG"/>
    <property type="match status" value="1"/>
</dbReference>
<gene>
    <name evidence="5" type="primary">LOC112279494</name>
    <name evidence="4" type="ORF">PHYPA_005218</name>
</gene>
<dbReference type="EnsemblPlants" id="Pp3c3_31460V3.2">
    <property type="protein sequence ID" value="Pp3c3_31460V3.2"/>
    <property type="gene ID" value="Pp3c3_31460"/>
</dbReference>
<dbReference type="KEGG" id="ppp:112279494"/>
<evidence type="ECO:0000256" key="1">
    <source>
        <dbReference type="ARBA" id="ARBA00006524"/>
    </source>
</evidence>
<dbReference type="EMBL" id="ABEU02000003">
    <property type="protein sequence ID" value="PNR58223.1"/>
    <property type="molecule type" value="Genomic_DNA"/>
</dbReference>
<dbReference type="Gramene" id="Pp3c3_31460V3.2">
    <property type="protein sequence ID" value="Pp3c3_31460V3.2"/>
    <property type="gene ID" value="Pp3c3_31460"/>
</dbReference>
<evidence type="ECO:0000313" key="6">
    <source>
        <dbReference type="Proteomes" id="UP000006727"/>
    </source>
</evidence>
<protein>
    <recommendedName>
        <fullName evidence="7">Pre-rRNA-processing protein TSR2</fullName>
    </recommendedName>
</protein>
<name>A0A2K1KWR7_PHYPA</name>
<feature type="compositionally biased region" description="Polar residues" evidence="3">
    <location>
        <begin position="120"/>
        <end position="133"/>
    </location>
</feature>
<dbReference type="PaxDb" id="3218-PP1S55_251V6.1"/>
<sequence length="208" mass="22818">MSSGVPSTDEAPWPVLSQEAISMFASGVHSCFLRWTALQLAIENEWGGRNSSQKAAQLENDILAWFVHSKVRRYIDELEELLDDTMIEQFSMQTEDDSIQEVAEQLFILHEECSQGNYETVRSLAADSSQQKPASAKSVKAPNEDGESDSDDDIMEEDSPSGEAGGPSAQGSGSSRPAEKVSTLTEEEMADGWQEAPTRGRRRGGQRS</sequence>
<dbReference type="GO" id="GO:0000462">
    <property type="term" value="P:maturation of SSU-rRNA from tricistronic rRNA transcript (SSU-rRNA, 5.8S rRNA, LSU-rRNA)"/>
    <property type="evidence" value="ECO:0000318"/>
    <property type="project" value="GO_Central"/>
</dbReference>
<feature type="compositionally biased region" description="Low complexity" evidence="3">
    <location>
        <begin position="166"/>
        <end position="176"/>
    </location>
</feature>
<evidence type="ECO:0000313" key="4">
    <source>
        <dbReference type="EMBL" id="PNR58223.1"/>
    </source>
</evidence>
<dbReference type="InterPro" id="IPR019398">
    <property type="entry name" value="Pre-rRNA_process_TSR2"/>
</dbReference>
<organism evidence="4">
    <name type="scientific">Physcomitrium patens</name>
    <name type="common">Spreading-leaved earth moss</name>
    <name type="synonym">Physcomitrella patens</name>
    <dbReference type="NCBI Taxonomy" id="3218"/>
    <lineage>
        <taxon>Eukaryota</taxon>
        <taxon>Viridiplantae</taxon>
        <taxon>Streptophyta</taxon>
        <taxon>Embryophyta</taxon>
        <taxon>Bryophyta</taxon>
        <taxon>Bryophytina</taxon>
        <taxon>Bryopsida</taxon>
        <taxon>Funariidae</taxon>
        <taxon>Funariales</taxon>
        <taxon>Funariaceae</taxon>
        <taxon>Physcomitrium</taxon>
    </lineage>
</organism>
<dbReference type="OrthoDB" id="263560at2759"/>
<dbReference type="Proteomes" id="UP000006727">
    <property type="component" value="Chromosome 3"/>
</dbReference>
<dbReference type="AlphaFoldDB" id="A0A2K1KWR7"/>
<keyword evidence="6" id="KW-1185">Reference proteome</keyword>
<dbReference type="STRING" id="3218.A0A2K1KWR7"/>
<feature type="compositionally biased region" description="Acidic residues" evidence="3">
    <location>
        <begin position="144"/>
        <end position="160"/>
    </location>
</feature>
<evidence type="ECO:0008006" key="7">
    <source>
        <dbReference type="Google" id="ProtNLM"/>
    </source>
</evidence>
<dbReference type="EnsemblPlants" id="Pp3c3_31460V3.1">
    <property type="protein sequence ID" value="Pp3c3_31460V3.1"/>
    <property type="gene ID" value="Pp3c3_31460"/>
</dbReference>
<reference evidence="4 6" key="2">
    <citation type="journal article" date="2018" name="Plant J.">
        <title>The Physcomitrella patens chromosome-scale assembly reveals moss genome structure and evolution.</title>
        <authorList>
            <person name="Lang D."/>
            <person name="Ullrich K.K."/>
            <person name="Murat F."/>
            <person name="Fuchs J."/>
            <person name="Jenkins J."/>
            <person name="Haas F.B."/>
            <person name="Piednoel M."/>
            <person name="Gundlach H."/>
            <person name="Van Bel M."/>
            <person name="Meyberg R."/>
            <person name="Vives C."/>
            <person name="Morata J."/>
            <person name="Symeonidi A."/>
            <person name="Hiss M."/>
            <person name="Muchero W."/>
            <person name="Kamisugi Y."/>
            <person name="Saleh O."/>
            <person name="Blanc G."/>
            <person name="Decker E.L."/>
            <person name="van Gessel N."/>
            <person name="Grimwood J."/>
            <person name="Hayes R.D."/>
            <person name="Graham S.W."/>
            <person name="Gunter L.E."/>
            <person name="McDaniel S.F."/>
            <person name="Hoernstein S.N.W."/>
            <person name="Larsson A."/>
            <person name="Li F.W."/>
            <person name="Perroud P.F."/>
            <person name="Phillips J."/>
            <person name="Ranjan P."/>
            <person name="Rokshar D.S."/>
            <person name="Rothfels C.J."/>
            <person name="Schneider L."/>
            <person name="Shu S."/>
            <person name="Stevenson D.W."/>
            <person name="Thummler F."/>
            <person name="Tillich M."/>
            <person name="Villarreal Aguilar J.C."/>
            <person name="Widiez T."/>
            <person name="Wong G.K."/>
            <person name="Wymore A."/>
            <person name="Zhang Y."/>
            <person name="Zimmer A.D."/>
            <person name="Quatrano R.S."/>
            <person name="Mayer K.F.X."/>
            <person name="Goodstein D."/>
            <person name="Casacuberta J.M."/>
            <person name="Vandepoele K."/>
            <person name="Reski R."/>
            <person name="Cuming A.C."/>
            <person name="Tuskan G.A."/>
            <person name="Maumus F."/>
            <person name="Salse J."/>
            <person name="Schmutz J."/>
            <person name="Rensing S.A."/>
        </authorList>
    </citation>
    <scope>NUCLEOTIDE SEQUENCE [LARGE SCALE GENOMIC DNA]</scope>
    <source>
        <strain evidence="5 6">cv. Gransden 2004</strain>
    </source>
</reference>